<dbReference type="OMA" id="TKSTWPG"/>
<name>V5E5T9_KALBG</name>
<dbReference type="CDD" id="cd03676">
    <property type="entry name" value="NUDIX_Tnr3_like"/>
    <property type="match status" value="1"/>
</dbReference>
<feature type="compositionally biased region" description="Basic and acidic residues" evidence="1">
    <location>
        <begin position="963"/>
        <end position="977"/>
    </location>
</feature>
<evidence type="ECO:0000313" key="4">
    <source>
        <dbReference type="Proteomes" id="UP000019377"/>
    </source>
</evidence>
<dbReference type="Pfam" id="PF00293">
    <property type="entry name" value="NUDIX"/>
    <property type="match status" value="1"/>
</dbReference>
<dbReference type="Gene3D" id="3.90.79.10">
    <property type="entry name" value="Nucleoside Triphosphate Pyrophosphohydrolase"/>
    <property type="match status" value="1"/>
</dbReference>
<dbReference type="Proteomes" id="UP000019377">
    <property type="component" value="Unassembled WGS sequence"/>
</dbReference>
<dbReference type="SUPFAM" id="SSF55811">
    <property type="entry name" value="Nudix"/>
    <property type="match status" value="1"/>
</dbReference>
<evidence type="ECO:0000256" key="1">
    <source>
        <dbReference type="SAM" id="MobiDB-lite"/>
    </source>
</evidence>
<dbReference type="HOGENOM" id="CLU_251955_0_0_1"/>
<dbReference type="eggNOG" id="KOG4313">
    <property type="taxonomic scope" value="Eukaryota"/>
</dbReference>
<feature type="region of interest" description="Disordered" evidence="1">
    <location>
        <begin position="130"/>
        <end position="154"/>
    </location>
</feature>
<organism evidence="3 4">
    <name type="scientific">Kalmanozyma brasiliensis (strain GHG001)</name>
    <name type="common">Yeast</name>
    <name type="synonym">Pseudozyma brasiliensis</name>
    <dbReference type="NCBI Taxonomy" id="1365824"/>
    <lineage>
        <taxon>Eukaryota</taxon>
        <taxon>Fungi</taxon>
        <taxon>Dikarya</taxon>
        <taxon>Basidiomycota</taxon>
        <taxon>Ustilaginomycotina</taxon>
        <taxon>Ustilaginomycetes</taxon>
        <taxon>Ustilaginales</taxon>
        <taxon>Ustilaginaceae</taxon>
        <taxon>Kalmanozyma</taxon>
    </lineage>
</organism>
<feature type="domain" description="Nudix hydrolase" evidence="2">
    <location>
        <begin position="1214"/>
        <end position="1357"/>
    </location>
</feature>
<dbReference type="InterPro" id="IPR016024">
    <property type="entry name" value="ARM-type_fold"/>
</dbReference>
<feature type="compositionally biased region" description="Low complexity" evidence="1">
    <location>
        <begin position="908"/>
        <end position="918"/>
    </location>
</feature>
<dbReference type="InterPro" id="IPR031804">
    <property type="entry name" value="DUF4743"/>
</dbReference>
<feature type="region of interest" description="Disordered" evidence="1">
    <location>
        <begin position="173"/>
        <end position="198"/>
    </location>
</feature>
<dbReference type="InterPro" id="IPR011989">
    <property type="entry name" value="ARM-like"/>
</dbReference>
<keyword evidence="4" id="KW-1185">Reference proteome</keyword>
<dbReference type="Gene3D" id="1.25.10.10">
    <property type="entry name" value="Leucine-rich Repeat Variant"/>
    <property type="match status" value="1"/>
</dbReference>
<dbReference type="Pfam" id="PF15916">
    <property type="entry name" value="DUF4743"/>
    <property type="match status" value="1"/>
</dbReference>
<accession>V5E5T9</accession>
<dbReference type="PANTHER" id="PTHR13622:SF8">
    <property type="entry name" value="THIAMIN PYROPHOSPHOKINASE 1"/>
    <property type="match status" value="1"/>
</dbReference>
<gene>
    <name evidence="3" type="ORF">PSEUBRA_SCAF5g02430</name>
</gene>
<dbReference type="EMBL" id="KI545891">
    <property type="protein sequence ID" value="EST05566.1"/>
    <property type="molecule type" value="Genomic_DNA"/>
</dbReference>
<feature type="compositionally biased region" description="Basic and acidic residues" evidence="1">
    <location>
        <begin position="184"/>
        <end position="195"/>
    </location>
</feature>
<dbReference type="SUPFAM" id="SSF48371">
    <property type="entry name" value="ARM repeat"/>
    <property type="match status" value="1"/>
</dbReference>
<dbReference type="InterPro" id="IPR000086">
    <property type="entry name" value="NUDIX_hydrolase_dom"/>
</dbReference>
<feature type="compositionally biased region" description="Polar residues" evidence="1">
    <location>
        <begin position="938"/>
        <end position="962"/>
    </location>
</feature>
<evidence type="ECO:0000313" key="3">
    <source>
        <dbReference type="EMBL" id="EST05566.1"/>
    </source>
</evidence>
<protein>
    <recommendedName>
        <fullName evidence="2">Nudix hydrolase domain-containing protein</fullName>
    </recommendedName>
</protein>
<sequence>MPRSAEWYALLESGTSRLHFKLVKELEEASTSRHHDTIILATVTPIGKQLASRSFSSDVGKLASALLTLLHCVQHYPCSAASVSDGPATIDISFALLPTLQLLSLATSWKQLLVAYQLLPFLLPRNEEWQSRDEKGSPPLPNATTSRRASTTEDDSSALLLLNTFRINLSAASDQAQQVAPSQHSDRSTRTKRGESTSTDDFDWVGFKALLSLKSLITGTPQGPAVLSSLASTLVALTRHPDSSLRCMTLNAMLSCAKVPPGESVDLESRSEMLEAALTIVHLTLASTYAFSAGADTEEQHGMIMAEMERRADSNPNVLRACIRIVHHCRAVGLITDAEAANHALEALQAAGWAPMHLDIPLIEQQNLASTVADRTRGIRARTAARQRSSLQTEHDYYGSYAPWLVDACLSLCTSSIESMSKQTSSMLRPTARTKLLRTVLLIYHTASQGRAAALALCVSAARCIGALHVTAFDKSRPETSASSASAGDYDAEVEALWAMLSAHVKSQLHSSNPNRKTAAIRLLDALLPVGWARANSVTDAGQIEARSPLNIEEADMGQLMTLLADSDASIRKRALALLHRVDSNLIGLLRSQLQAAVDYAMSVKTNSAAGLTSDKTDGALIATAQRLVEVALFAVASQIDAASSQEQVPNDALADLEVALTSGVALDLFGNFTDSASSERHGWLSSVLIGIATLPIACRLHLLRRLLGRVLNSGPRSSDGLYLCCCLLLDLRIADLEGSPAAAQSFVQWVGTGFLSSHSLACLLPRPSSDGRDAIAALETILGTLARTLSLAAQSDGPARPSEPLVTGLETLQSFLPKLIESASVPAVRLEASNLLLICQALLVPASQREDGLTSRLKALVISCHTLQDATRALLELQVNERTEDSTSISSSSSDTSLLAAATQFFSPSSRASSRPDPAVDRLTALGPRSQLPDSILRSSHLLSPDNNTDTLRSTRHNSSGNRRDIATRRSRHENLQHSAIPSESKRVRDRGIAKAMSDSIANLVLGADARTQSSDNEVIFSATSSGILEAEELDVVHEVADPERRLDYAVAKGETPSLLDLVHHCHNHDPWLDTSLTPFVLDGVQIGFLPARVVKACVGDSARQVRAGAPPVLRKVRFVMTHREILPPTTSSRTCEAITFTAGFATPEARTTGLNAVAQRWREARIFPDPLDGWRDELYAIYGLNPRPGTRNPIAFKLERAACALFGFATFGVHLTAYITDPNTGELKVWVPQRSSTKSTWPGYLDNSVAGGIVAGDLQMESMVRECEEEANLDSDLVEKHIKQTGVLSYCYKTAKQGWIQPEVEYVYDLPLPSDVTLQPKDGEVDHFELMTLEEVYEKMREGRFKANCVLVILDFLIRHGHITADKEAGYRQIVAQLHVDLRLPGP</sequence>
<dbReference type="GO" id="GO:0044715">
    <property type="term" value="F:8-oxo-dGDP phosphatase activity"/>
    <property type="evidence" value="ECO:0007669"/>
    <property type="project" value="TreeGrafter"/>
</dbReference>
<dbReference type="STRING" id="1365824.V5E5T9"/>
<dbReference type="OrthoDB" id="10261522at2759"/>
<dbReference type="InterPro" id="IPR015797">
    <property type="entry name" value="NUDIX_hydrolase-like_dom_sf"/>
</dbReference>
<dbReference type="FunFam" id="3.90.79.10:FF:000019">
    <property type="entry name" value="Thiamin pyrophosphokinase, putative"/>
    <property type="match status" value="1"/>
</dbReference>
<feature type="compositionally biased region" description="Polar residues" evidence="1">
    <location>
        <begin position="173"/>
        <end position="183"/>
    </location>
</feature>
<reference evidence="4" key="1">
    <citation type="journal article" date="2013" name="Genome Announc.">
        <title>Draft genome sequence of Pseudozyma brasiliensis sp. nov. strain GHG001, a high producer of endo-1,4-xylanase isolated from an insect pest of sugarcane.</title>
        <authorList>
            <person name="Oliveira J.V.D.C."/>
            <person name="dos Santos R.A.C."/>
            <person name="Borges T.A."/>
            <person name="Riano-Pachon D.M."/>
            <person name="Goldman G.H."/>
        </authorList>
    </citation>
    <scope>NUCLEOTIDE SEQUENCE [LARGE SCALE GENOMIC DNA]</scope>
    <source>
        <strain evidence="4">GHG001</strain>
    </source>
</reference>
<evidence type="ECO:0000259" key="2">
    <source>
        <dbReference type="PROSITE" id="PS51462"/>
    </source>
</evidence>
<dbReference type="PROSITE" id="PS51462">
    <property type="entry name" value="NUDIX"/>
    <property type="match status" value="1"/>
</dbReference>
<proteinExistence type="predicted"/>
<dbReference type="PANTHER" id="PTHR13622">
    <property type="entry name" value="THIAMIN PYROPHOSPHOKINASE"/>
    <property type="match status" value="1"/>
</dbReference>
<feature type="region of interest" description="Disordered" evidence="1">
    <location>
        <begin position="908"/>
        <end position="990"/>
    </location>
</feature>